<feature type="binding site" evidence="5">
    <location>
        <position position="49"/>
    </location>
    <ligand>
        <name>molybdate</name>
        <dbReference type="ChEBI" id="CHEBI:36264"/>
    </ligand>
</feature>
<feature type="binding site" evidence="5">
    <location>
        <position position="203"/>
    </location>
    <ligand>
        <name>molybdate</name>
        <dbReference type="ChEBI" id="CHEBI:36264"/>
    </ligand>
</feature>
<dbReference type="PIRSF" id="PIRSF004846">
    <property type="entry name" value="ModA"/>
    <property type="match status" value="1"/>
</dbReference>
<sequence>MLRPAAATCNSLRLSLLVFLLSIGLSESDSQGQTAKSAPKAITVSAAASTTEVLEAAAVLFKAQSNISVDFDFGSSGALARKIEAGAPTDIFVTADEKWLTYLEEKKLIVPESRLMFARNILVCAVPAASATVPAGPRDLLGLELISIGDPEHVPAGKYAMEALKHFKIWDKMMDQGKLVLTQDVRAVLTNVETGVVEAGLVYRTDAMLSKKVKTAFEFPEESHTPVTYITGVLAASKSKAAAAAFVAFLKTARFHEILKKQGFQVP</sequence>
<accession>A0A1F5YLE4</accession>
<dbReference type="PANTHER" id="PTHR30632">
    <property type="entry name" value="MOLYBDATE-BINDING PERIPLASMIC PROTEIN"/>
    <property type="match status" value="1"/>
</dbReference>
<feature type="signal peptide" evidence="6">
    <location>
        <begin position="1"/>
        <end position="20"/>
    </location>
</feature>
<evidence type="ECO:0000313" key="7">
    <source>
        <dbReference type="EMBL" id="OGG00712.1"/>
    </source>
</evidence>
<feature type="binding site" evidence="5">
    <location>
        <position position="76"/>
    </location>
    <ligand>
        <name>molybdate</name>
        <dbReference type="ChEBI" id="CHEBI:36264"/>
    </ligand>
</feature>
<evidence type="ECO:0000256" key="2">
    <source>
        <dbReference type="ARBA" id="ARBA00022505"/>
    </source>
</evidence>
<dbReference type="GO" id="GO:0015689">
    <property type="term" value="P:molybdate ion transport"/>
    <property type="evidence" value="ECO:0007669"/>
    <property type="project" value="InterPro"/>
</dbReference>
<dbReference type="PANTHER" id="PTHR30632:SF0">
    <property type="entry name" value="SULFATE-BINDING PROTEIN"/>
    <property type="match status" value="1"/>
</dbReference>
<dbReference type="GO" id="GO:0030973">
    <property type="term" value="F:molybdate ion binding"/>
    <property type="evidence" value="ECO:0007669"/>
    <property type="project" value="UniProtKB-ARBA"/>
</dbReference>
<feature type="chain" id="PRO_5009522537" evidence="6">
    <location>
        <begin position="21"/>
        <end position="267"/>
    </location>
</feature>
<dbReference type="FunFam" id="3.40.190.10:FF:000035">
    <property type="entry name" value="Molybdate ABC transporter substrate-binding protein"/>
    <property type="match status" value="1"/>
</dbReference>
<dbReference type="InterPro" id="IPR005950">
    <property type="entry name" value="ModA"/>
</dbReference>
<evidence type="ECO:0000313" key="8">
    <source>
        <dbReference type="Proteomes" id="UP000179129"/>
    </source>
</evidence>
<dbReference type="STRING" id="1817867.A3F83_07155"/>
<evidence type="ECO:0000256" key="5">
    <source>
        <dbReference type="PIRSR" id="PIRSR004846-1"/>
    </source>
</evidence>
<dbReference type="NCBIfam" id="TIGR01256">
    <property type="entry name" value="modA"/>
    <property type="match status" value="1"/>
</dbReference>
<feature type="binding site" evidence="5">
    <location>
        <position position="185"/>
    </location>
    <ligand>
        <name>molybdate</name>
        <dbReference type="ChEBI" id="CHEBI:36264"/>
    </ligand>
</feature>
<dbReference type="GO" id="GO:1901359">
    <property type="term" value="F:tungstate binding"/>
    <property type="evidence" value="ECO:0007669"/>
    <property type="project" value="UniProtKB-ARBA"/>
</dbReference>
<name>A0A1F5YLE4_9BACT</name>
<dbReference type="Proteomes" id="UP000179129">
    <property type="component" value="Unassembled WGS sequence"/>
</dbReference>
<evidence type="ECO:0000256" key="1">
    <source>
        <dbReference type="ARBA" id="ARBA00009175"/>
    </source>
</evidence>
<reference evidence="7 8" key="1">
    <citation type="journal article" date="2016" name="Nat. Commun.">
        <title>Thousands of microbial genomes shed light on interconnected biogeochemical processes in an aquifer system.</title>
        <authorList>
            <person name="Anantharaman K."/>
            <person name="Brown C.T."/>
            <person name="Hug L.A."/>
            <person name="Sharon I."/>
            <person name="Castelle C.J."/>
            <person name="Probst A.J."/>
            <person name="Thomas B.C."/>
            <person name="Singh A."/>
            <person name="Wilkins M.J."/>
            <person name="Karaoz U."/>
            <person name="Brodie E.L."/>
            <person name="Williams K.H."/>
            <person name="Hubbard S.S."/>
            <person name="Banfield J.F."/>
        </authorList>
    </citation>
    <scope>NUCLEOTIDE SEQUENCE [LARGE SCALE GENOMIC DNA]</scope>
</reference>
<protein>
    <submittedName>
        <fullName evidence="7">Molybdate ABC transporter substrate-binding protein</fullName>
    </submittedName>
</protein>
<keyword evidence="2 5" id="KW-0500">Molybdenum</keyword>
<dbReference type="Gene3D" id="3.40.190.10">
    <property type="entry name" value="Periplasmic binding protein-like II"/>
    <property type="match status" value="2"/>
</dbReference>
<dbReference type="InterPro" id="IPR050682">
    <property type="entry name" value="ModA/WtpA"/>
</dbReference>
<evidence type="ECO:0000256" key="6">
    <source>
        <dbReference type="SAM" id="SignalP"/>
    </source>
</evidence>
<dbReference type="EMBL" id="MFIX01000245">
    <property type="protein sequence ID" value="OGG00712.1"/>
    <property type="molecule type" value="Genomic_DNA"/>
</dbReference>
<organism evidence="7 8">
    <name type="scientific">Candidatus Glassbacteria bacterium RIFCSPLOWO2_12_FULL_58_11</name>
    <dbReference type="NCBI Taxonomy" id="1817867"/>
    <lineage>
        <taxon>Bacteria</taxon>
        <taxon>Candidatus Glassiibacteriota</taxon>
    </lineage>
</organism>
<dbReference type="SUPFAM" id="SSF53850">
    <property type="entry name" value="Periplasmic binding protein-like II"/>
    <property type="match status" value="1"/>
</dbReference>
<feature type="binding site" evidence="5">
    <location>
        <position position="156"/>
    </location>
    <ligand>
        <name>molybdate</name>
        <dbReference type="ChEBI" id="CHEBI:36264"/>
    </ligand>
</feature>
<proteinExistence type="inferred from homology"/>
<keyword evidence="4 6" id="KW-0732">Signal</keyword>
<comment type="caution">
    <text evidence="7">The sequence shown here is derived from an EMBL/GenBank/DDBJ whole genome shotgun (WGS) entry which is preliminary data.</text>
</comment>
<keyword evidence="3 5" id="KW-0479">Metal-binding</keyword>
<comment type="similarity">
    <text evidence="1">Belongs to the bacterial solute-binding protein ModA family.</text>
</comment>
<dbReference type="Pfam" id="PF13531">
    <property type="entry name" value="SBP_bac_11"/>
    <property type="match status" value="1"/>
</dbReference>
<dbReference type="GO" id="GO:0046872">
    <property type="term" value="F:metal ion binding"/>
    <property type="evidence" value="ECO:0007669"/>
    <property type="project" value="UniProtKB-KW"/>
</dbReference>
<dbReference type="AlphaFoldDB" id="A0A1F5YLE4"/>
<gene>
    <name evidence="7" type="ORF">A3F83_07155</name>
</gene>
<evidence type="ECO:0000256" key="3">
    <source>
        <dbReference type="ARBA" id="ARBA00022723"/>
    </source>
</evidence>
<evidence type="ECO:0000256" key="4">
    <source>
        <dbReference type="ARBA" id="ARBA00022729"/>
    </source>
</evidence>